<feature type="compositionally biased region" description="Basic and acidic residues" evidence="1">
    <location>
        <begin position="404"/>
        <end position="422"/>
    </location>
</feature>
<organism evidence="2 3">
    <name type="scientific">Ceriporiopsis subvermispora (strain B)</name>
    <name type="common">White-rot fungus</name>
    <name type="synonym">Gelatoporia subvermispora</name>
    <dbReference type="NCBI Taxonomy" id="914234"/>
    <lineage>
        <taxon>Eukaryota</taxon>
        <taxon>Fungi</taxon>
        <taxon>Dikarya</taxon>
        <taxon>Basidiomycota</taxon>
        <taxon>Agaricomycotina</taxon>
        <taxon>Agaricomycetes</taxon>
        <taxon>Polyporales</taxon>
        <taxon>Gelatoporiaceae</taxon>
        <taxon>Gelatoporia</taxon>
    </lineage>
</organism>
<feature type="region of interest" description="Disordered" evidence="1">
    <location>
        <begin position="404"/>
        <end position="620"/>
    </location>
</feature>
<feature type="compositionally biased region" description="Low complexity" evidence="1">
    <location>
        <begin position="513"/>
        <end position="529"/>
    </location>
</feature>
<dbReference type="AlphaFoldDB" id="M2R124"/>
<feature type="region of interest" description="Disordered" evidence="1">
    <location>
        <begin position="86"/>
        <end position="112"/>
    </location>
</feature>
<feature type="region of interest" description="Disordered" evidence="1">
    <location>
        <begin position="195"/>
        <end position="305"/>
    </location>
</feature>
<evidence type="ECO:0000256" key="1">
    <source>
        <dbReference type="SAM" id="MobiDB-lite"/>
    </source>
</evidence>
<feature type="compositionally biased region" description="Low complexity" evidence="1">
    <location>
        <begin position="675"/>
        <end position="684"/>
    </location>
</feature>
<dbReference type="OrthoDB" id="3038408at2759"/>
<gene>
    <name evidence="2" type="ORF">CERSUDRAFT_119258</name>
</gene>
<reference evidence="2 3" key="1">
    <citation type="journal article" date="2012" name="Proc. Natl. Acad. Sci. U.S.A.">
        <title>Comparative genomics of Ceriporiopsis subvermispora and Phanerochaete chrysosporium provide insight into selective ligninolysis.</title>
        <authorList>
            <person name="Fernandez-Fueyo E."/>
            <person name="Ruiz-Duenas F.J."/>
            <person name="Ferreira P."/>
            <person name="Floudas D."/>
            <person name="Hibbett D.S."/>
            <person name="Canessa P."/>
            <person name="Larrondo L.F."/>
            <person name="James T.Y."/>
            <person name="Seelenfreund D."/>
            <person name="Lobos S."/>
            <person name="Polanco R."/>
            <person name="Tello M."/>
            <person name="Honda Y."/>
            <person name="Watanabe T."/>
            <person name="Watanabe T."/>
            <person name="Ryu J.S."/>
            <person name="Kubicek C.P."/>
            <person name="Schmoll M."/>
            <person name="Gaskell J."/>
            <person name="Hammel K.E."/>
            <person name="St John F.J."/>
            <person name="Vanden Wymelenberg A."/>
            <person name="Sabat G."/>
            <person name="Splinter BonDurant S."/>
            <person name="Syed K."/>
            <person name="Yadav J.S."/>
            <person name="Doddapaneni H."/>
            <person name="Subramanian V."/>
            <person name="Lavin J.L."/>
            <person name="Oguiza J.A."/>
            <person name="Perez G."/>
            <person name="Pisabarro A.G."/>
            <person name="Ramirez L."/>
            <person name="Santoyo F."/>
            <person name="Master E."/>
            <person name="Coutinho P.M."/>
            <person name="Henrissat B."/>
            <person name="Lombard V."/>
            <person name="Magnuson J.K."/>
            <person name="Kuees U."/>
            <person name="Hori C."/>
            <person name="Igarashi K."/>
            <person name="Samejima M."/>
            <person name="Held B.W."/>
            <person name="Barry K.W."/>
            <person name="LaButti K.M."/>
            <person name="Lapidus A."/>
            <person name="Lindquist E.A."/>
            <person name="Lucas S.M."/>
            <person name="Riley R."/>
            <person name="Salamov A.A."/>
            <person name="Hoffmeister D."/>
            <person name="Schwenk D."/>
            <person name="Hadar Y."/>
            <person name="Yarden O."/>
            <person name="de Vries R.P."/>
            <person name="Wiebenga A."/>
            <person name="Stenlid J."/>
            <person name="Eastwood D."/>
            <person name="Grigoriev I.V."/>
            <person name="Berka R.M."/>
            <person name="Blanchette R.A."/>
            <person name="Kersten P."/>
            <person name="Martinez A.T."/>
            <person name="Vicuna R."/>
            <person name="Cullen D."/>
        </authorList>
    </citation>
    <scope>NUCLEOTIDE SEQUENCE [LARGE SCALE GENOMIC DNA]</scope>
    <source>
        <strain evidence="2 3">B</strain>
    </source>
</reference>
<feature type="compositionally biased region" description="Low complexity" evidence="1">
    <location>
        <begin position="633"/>
        <end position="647"/>
    </location>
</feature>
<feature type="compositionally biased region" description="Acidic residues" evidence="1">
    <location>
        <begin position="600"/>
        <end position="611"/>
    </location>
</feature>
<proteinExistence type="predicted"/>
<sequence>MSRKNRANPRAQAEVKTKQEVKPKVIIDTKPPIKIETKTQPKPEPKAQVKIETPQLQESSASERVRREWRSFQTWFEARHKEEEKRVQDMLVPSNGKGVAGRPASKATTGSKLPDSLSSLNVLDRIMVELVLTAREEWEVRLDKTGLQPEAWTDMTPAEMEAVESTLGLPDDIEAMLLGLPPQVDVRLMAEKLSANPLATSRNTTGSASPTTQPKQPSPLRQSTSVSSEPQWADVKAQLRNNAPQSSRTFSSQNGRASANTFRRDDSESNPAWTTWAEKPSLKVSPRDAQPQNATKPTSAGVIRPSATFAATAPPTLNDDPASYISPVTLASCDLTHVEPDFATAIEDAVRQFHAAAAEADIELAKKLYSGPVDAPFRARLLHEHQQAMERLARQTMEKQRAVYEAERTRRTNESRARDRLQTKTPINSTRYTLGDRPTTPASARRNNDEIPRGAFMSQESDAAFGNSMGFQSKDKKKGKWVPELEDAKQSEPAGKGKSEPITKITASGRRLATPSPAGSSPKPAASTSRRTVTVSEELDPDALKDTKLATPTASDKSKKAQGSSSSQSAKSDRLASQPPIPISRSSSGQPQTIPPDAWGTDEDEDEDGDGGLEGIFQFGTSALAAPELLASLSSDSDSPLTSPKDSASWGLASRGFGDEPRTKEEAGKGMFTRSTSASKSSLSGFRDWGQNAKTPGPAAKGREMWIPAPADASGADQFLNMAMANLERKTNSGDLEDALKVYVTAKQILR</sequence>
<feature type="compositionally biased region" description="Basic and acidic residues" evidence="1">
    <location>
        <begin position="657"/>
        <end position="668"/>
    </location>
</feature>
<protein>
    <submittedName>
        <fullName evidence="2">Uncharacterized protein</fullName>
    </submittedName>
</protein>
<feature type="region of interest" description="Disordered" evidence="1">
    <location>
        <begin position="633"/>
        <end position="703"/>
    </location>
</feature>
<evidence type="ECO:0000313" key="3">
    <source>
        <dbReference type="Proteomes" id="UP000016930"/>
    </source>
</evidence>
<feature type="region of interest" description="Disordered" evidence="1">
    <location>
        <begin position="1"/>
        <end position="64"/>
    </location>
</feature>
<accession>M2R124</accession>
<feature type="compositionally biased region" description="Polar residues" evidence="1">
    <location>
        <begin position="239"/>
        <end position="261"/>
    </location>
</feature>
<name>M2R124_CERS8</name>
<dbReference type="HOGENOM" id="CLU_370449_0_0_1"/>
<feature type="compositionally biased region" description="Basic and acidic residues" evidence="1">
    <location>
        <begin position="481"/>
        <end position="501"/>
    </location>
</feature>
<feature type="compositionally biased region" description="Polar residues" evidence="1">
    <location>
        <begin position="423"/>
        <end position="432"/>
    </location>
</feature>
<feature type="compositionally biased region" description="Low complexity" evidence="1">
    <location>
        <begin position="561"/>
        <end position="592"/>
    </location>
</feature>
<keyword evidence="3" id="KW-1185">Reference proteome</keyword>
<dbReference type="EMBL" id="KB445814">
    <property type="protein sequence ID" value="EMD31927.1"/>
    <property type="molecule type" value="Genomic_DNA"/>
</dbReference>
<feature type="compositionally biased region" description="Basic and acidic residues" evidence="1">
    <location>
        <begin position="13"/>
        <end position="49"/>
    </location>
</feature>
<dbReference type="STRING" id="914234.M2R124"/>
<feature type="compositionally biased region" description="Polar residues" evidence="1">
    <location>
        <begin position="197"/>
        <end position="230"/>
    </location>
</feature>
<evidence type="ECO:0000313" key="2">
    <source>
        <dbReference type="EMBL" id="EMD31927.1"/>
    </source>
</evidence>
<dbReference type="Proteomes" id="UP000016930">
    <property type="component" value="Unassembled WGS sequence"/>
</dbReference>